<dbReference type="AlphaFoldDB" id="A0A067LRN7"/>
<dbReference type="HOGENOM" id="CLU_1875097_0_0_1"/>
<protein>
    <submittedName>
        <fullName evidence="1">Uncharacterized protein</fullName>
    </submittedName>
</protein>
<evidence type="ECO:0000313" key="2">
    <source>
        <dbReference type="Proteomes" id="UP000027195"/>
    </source>
</evidence>
<evidence type="ECO:0000313" key="1">
    <source>
        <dbReference type="EMBL" id="KDQ05674.1"/>
    </source>
</evidence>
<proteinExistence type="predicted"/>
<dbReference type="EMBL" id="KL198211">
    <property type="protein sequence ID" value="KDQ05674.1"/>
    <property type="molecule type" value="Genomic_DNA"/>
</dbReference>
<gene>
    <name evidence="1" type="ORF">BOTBODRAFT_182338</name>
</gene>
<keyword evidence="2" id="KW-1185">Reference proteome</keyword>
<reference evidence="2" key="1">
    <citation type="journal article" date="2014" name="Proc. Natl. Acad. Sci. U.S.A.">
        <title>Extensive sampling of basidiomycete genomes demonstrates inadequacy of the white-rot/brown-rot paradigm for wood decay fungi.</title>
        <authorList>
            <person name="Riley R."/>
            <person name="Salamov A.A."/>
            <person name="Brown D.W."/>
            <person name="Nagy L.G."/>
            <person name="Floudas D."/>
            <person name="Held B.W."/>
            <person name="Levasseur A."/>
            <person name="Lombard V."/>
            <person name="Morin E."/>
            <person name="Otillar R."/>
            <person name="Lindquist E.A."/>
            <person name="Sun H."/>
            <person name="LaButti K.M."/>
            <person name="Schmutz J."/>
            <person name="Jabbour D."/>
            <person name="Luo H."/>
            <person name="Baker S.E."/>
            <person name="Pisabarro A.G."/>
            <person name="Walton J.D."/>
            <person name="Blanchette R.A."/>
            <person name="Henrissat B."/>
            <person name="Martin F."/>
            <person name="Cullen D."/>
            <person name="Hibbett D.S."/>
            <person name="Grigoriev I.V."/>
        </authorList>
    </citation>
    <scope>NUCLEOTIDE SEQUENCE [LARGE SCALE GENOMIC DNA]</scope>
    <source>
        <strain evidence="2">FD-172 SS1</strain>
    </source>
</reference>
<accession>A0A067LRN7</accession>
<name>A0A067LRN7_BOTB1</name>
<dbReference type="Proteomes" id="UP000027195">
    <property type="component" value="Unassembled WGS sequence"/>
</dbReference>
<sequence>MSSTCGVPGTGTINSGMHPVTVHLIAQASGYSGPILEIPMVDVQRIAGPHVFQWLRFAAYTVVGFEGEIRKGTPGALEPMGSVPTVTFPMGVTYIIPDDCVPVWVDVLACKRFGPSPPANRLGVVHHPVVAPEHRP</sequence>
<dbReference type="InParanoid" id="A0A067LRN7"/>
<organism evidence="1 2">
    <name type="scientific">Botryobasidium botryosum (strain FD-172 SS1)</name>
    <dbReference type="NCBI Taxonomy" id="930990"/>
    <lineage>
        <taxon>Eukaryota</taxon>
        <taxon>Fungi</taxon>
        <taxon>Dikarya</taxon>
        <taxon>Basidiomycota</taxon>
        <taxon>Agaricomycotina</taxon>
        <taxon>Agaricomycetes</taxon>
        <taxon>Cantharellales</taxon>
        <taxon>Botryobasidiaceae</taxon>
        <taxon>Botryobasidium</taxon>
    </lineage>
</organism>